<dbReference type="SUPFAM" id="SSF49503">
    <property type="entry name" value="Cupredoxins"/>
    <property type="match status" value="2"/>
</dbReference>
<dbReference type="InterPro" id="IPR008972">
    <property type="entry name" value="Cupredoxin"/>
</dbReference>
<evidence type="ECO:0000259" key="8">
    <source>
        <dbReference type="Pfam" id="PF07732"/>
    </source>
</evidence>
<reference evidence="9 10" key="1">
    <citation type="journal article" date="2010" name="Cell">
        <title>The genome of Naegleria gruberi illuminates early eukaryotic versatility.</title>
        <authorList>
            <person name="Fritz-Laylin L.K."/>
            <person name="Prochnik S.E."/>
            <person name="Ginger M.L."/>
            <person name="Dacks J.B."/>
            <person name="Carpenter M.L."/>
            <person name="Field M.C."/>
            <person name="Kuo A."/>
            <person name="Paredez A."/>
            <person name="Chapman J."/>
            <person name="Pham J."/>
            <person name="Shu S."/>
            <person name="Neupane R."/>
            <person name="Cipriano M."/>
            <person name="Mancuso J."/>
            <person name="Tu H."/>
            <person name="Salamov A."/>
            <person name="Lindquist E."/>
            <person name="Shapiro H."/>
            <person name="Lucas S."/>
            <person name="Grigoriev I.V."/>
            <person name="Cande W.Z."/>
            <person name="Fulton C."/>
            <person name="Rokhsar D.S."/>
            <person name="Dawson S.C."/>
        </authorList>
    </citation>
    <scope>NUCLEOTIDE SEQUENCE [LARGE SCALE GENOMIC DNA]</scope>
    <source>
        <strain evidence="9 10">NEG-M</strain>
    </source>
</reference>
<gene>
    <name evidence="9" type="primary">FM148</name>
    <name evidence="9" type="ORF">NAEGRDRAFT_79419</name>
</gene>
<feature type="compositionally biased region" description="Basic residues" evidence="5">
    <location>
        <begin position="415"/>
        <end position="434"/>
    </location>
</feature>
<keyword evidence="3" id="KW-0560">Oxidoreductase</keyword>
<keyword evidence="4" id="KW-0186">Copper</keyword>
<dbReference type="GO" id="GO:0016491">
    <property type="term" value="F:oxidoreductase activity"/>
    <property type="evidence" value="ECO:0007669"/>
    <property type="project" value="UniProtKB-KW"/>
</dbReference>
<dbReference type="Pfam" id="PF07732">
    <property type="entry name" value="Cu-oxidase_3"/>
    <property type="match status" value="1"/>
</dbReference>
<keyword evidence="10" id="KW-1185">Reference proteome</keyword>
<dbReference type="KEGG" id="ngr:NAEGRDRAFT_79419"/>
<keyword evidence="2" id="KW-0479">Metal-binding</keyword>
<keyword evidence="6" id="KW-0732">Signal</keyword>
<dbReference type="Gene3D" id="2.60.40.420">
    <property type="entry name" value="Cupredoxins - blue copper proteins"/>
    <property type="match status" value="1"/>
</dbReference>
<evidence type="ECO:0000313" key="10">
    <source>
        <dbReference type="Proteomes" id="UP000006671"/>
    </source>
</evidence>
<feature type="domain" description="Plastocyanin-like" evidence="8">
    <location>
        <begin position="118"/>
        <end position="234"/>
    </location>
</feature>
<organism evidence="10">
    <name type="scientific">Naegleria gruberi</name>
    <name type="common">Amoeba</name>
    <dbReference type="NCBI Taxonomy" id="5762"/>
    <lineage>
        <taxon>Eukaryota</taxon>
        <taxon>Discoba</taxon>
        <taxon>Heterolobosea</taxon>
        <taxon>Tetramitia</taxon>
        <taxon>Eutetramitia</taxon>
        <taxon>Vahlkampfiidae</taxon>
        <taxon>Naegleria</taxon>
    </lineage>
</organism>
<dbReference type="PANTHER" id="PTHR11709:SF394">
    <property type="entry name" value="FI03373P-RELATED"/>
    <property type="match status" value="1"/>
</dbReference>
<evidence type="ECO:0000313" key="9">
    <source>
        <dbReference type="EMBL" id="EFC45731.1"/>
    </source>
</evidence>
<dbReference type="AlphaFoldDB" id="D2VCC9"/>
<dbReference type="InterPro" id="IPR011707">
    <property type="entry name" value="Cu-oxidase-like_N"/>
</dbReference>
<accession>D2VCC9</accession>
<dbReference type="PROSITE" id="PS00079">
    <property type="entry name" value="MULTICOPPER_OXIDASE1"/>
    <property type="match status" value="1"/>
</dbReference>
<comment type="similarity">
    <text evidence="1">Belongs to the multicopper oxidase family.</text>
</comment>
<dbReference type="RefSeq" id="XP_002678475.1">
    <property type="nucleotide sequence ID" value="XM_002678429.1"/>
</dbReference>
<protein>
    <submittedName>
        <fullName evidence="9">Uncharacterized protein FM148</fullName>
    </submittedName>
</protein>
<feature type="signal peptide" evidence="6">
    <location>
        <begin position="1"/>
        <end position="21"/>
    </location>
</feature>
<dbReference type="PROSITE" id="PS00080">
    <property type="entry name" value="MULTICOPPER_OXIDASE2"/>
    <property type="match status" value="1"/>
</dbReference>
<dbReference type="EMBL" id="GG738862">
    <property type="protein sequence ID" value="EFC45731.1"/>
    <property type="molecule type" value="Genomic_DNA"/>
</dbReference>
<dbReference type="VEuPathDB" id="AmoebaDB:NAEGRDRAFT_79419"/>
<sequence>MHKTLTCLLVISLFFAALVLAHNGEDHSLPKPNLPAENNIPSKKPFKPTRIRRYYIQAERVEWNYGPYGKDMFMGMEFGVNHRPSATTIGLKYLKAKYIEYTDKTFTTKKEQAPHLGIVGPIIRGEVGEQIRVLFRNKLEFPAGIHPHGVQYDKLSEGAAYVDNDKDMSFASPGTGDAVPAGASFEYIFNVPDRAGPLEDSPLSSIPWMYHSHALDEPAETQAGLIGFIVITKKGYARKDGSPKDVDREFFVLPKIFNEQTSFYLDQNIQKYLNATGTLTEAQYKAFKAGSLTASNQKDSINGYMSINNIGGFSMCEGERVRWYAGTIGNFDLHPVHWHGIVGLEDGIRRVDTVFVAPGIARALDVEVDNTGNWLFHCHIDNHHMDGMVDIFKVYHKDSEFCKKKEECDKNEKKEKKRGKRHHKKPKKHHKKHY</sequence>
<dbReference type="InterPro" id="IPR002355">
    <property type="entry name" value="Cu_oxidase_Cu_BS"/>
</dbReference>
<dbReference type="OrthoDB" id="2121828at2759"/>
<feature type="chain" id="PRO_5003038030" evidence="6">
    <location>
        <begin position="22"/>
        <end position="434"/>
    </location>
</feature>
<dbReference type="InterPro" id="IPR033138">
    <property type="entry name" value="Cu_oxidase_CS"/>
</dbReference>
<evidence type="ECO:0000256" key="5">
    <source>
        <dbReference type="SAM" id="MobiDB-lite"/>
    </source>
</evidence>
<dbReference type="InParanoid" id="D2VCC9"/>
<dbReference type="InterPro" id="IPR045087">
    <property type="entry name" value="Cu-oxidase_fam"/>
</dbReference>
<dbReference type="GeneID" id="8849188"/>
<dbReference type="STRING" id="5762.D2VCC9"/>
<evidence type="ECO:0000256" key="1">
    <source>
        <dbReference type="ARBA" id="ARBA00010609"/>
    </source>
</evidence>
<evidence type="ECO:0000256" key="3">
    <source>
        <dbReference type="ARBA" id="ARBA00023002"/>
    </source>
</evidence>
<name>D2VCC9_NAEGR</name>
<dbReference type="Pfam" id="PF07731">
    <property type="entry name" value="Cu-oxidase_2"/>
    <property type="match status" value="1"/>
</dbReference>
<proteinExistence type="inferred from homology"/>
<evidence type="ECO:0000256" key="6">
    <source>
        <dbReference type="SAM" id="SignalP"/>
    </source>
</evidence>
<dbReference type="GO" id="GO:0005507">
    <property type="term" value="F:copper ion binding"/>
    <property type="evidence" value="ECO:0007669"/>
    <property type="project" value="InterPro"/>
</dbReference>
<feature type="domain" description="Plastocyanin-like" evidence="7">
    <location>
        <begin position="298"/>
        <end position="395"/>
    </location>
</feature>
<dbReference type="PANTHER" id="PTHR11709">
    <property type="entry name" value="MULTI-COPPER OXIDASE"/>
    <property type="match status" value="1"/>
</dbReference>
<evidence type="ECO:0000256" key="4">
    <source>
        <dbReference type="ARBA" id="ARBA00023008"/>
    </source>
</evidence>
<dbReference type="OMA" id="FHMHGNG"/>
<evidence type="ECO:0000259" key="7">
    <source>
        <dbReference type="Pfam" id="PF07731"/>
    </source>
</evidence>
<dbReference type="Proteomes" id="UP000006671">
    <property type="component" value="Unassembled WGS sequence"/>
</dbReference>
<dbReference type="eggNOG" id="KOG1263">
    <property type="taxonomic scope" value="Eukaryota"/>
</dbReference>
<feature type="region of interest" description="Disordered" evidence="5">
    <location>
        <begin position="406"/>
        <end position="434"/>
    </location>
</feature>
<evidence type="ECO:0000256" key="2">
    <source>
        <dbReference type="ARBA" id="ARBA00022723"/>
    </source>
</evidence>
<dbReference type="InterPro" id="IPR011706">
    <property type="entry name" value="Cu-oxidase_C"/>
</dbReference>